<name>A0A8H4AGY8_GIGMA</name>
<dbReference type="Pfam" id="PF00651">
    <property type="entry name" value="BTB"/>
    <property type="match status" value="1"/>
</dbReference>
<dbReference type="OrthoDB" id="2430595at2759"/>
<proteinExistence type="predicted"/>
<dbReference type="AlphaFoldDB" id="A0A8H4AGY8"/>
<comment type="caution">
    <text evidence="2">The sequence shown here is derived from an EMBL/GenBank/DDBJ whole genome shotgun (WGS) entry which is preliminary data.</text>
</comment>
<dbReference type="InterPro" id="IPR000210">
    <property type="entry name" value="BTB/POZ_dom"/>
</dbReference>
<dbReference type="Proteomes" id="UP000439903">
    <property type="component" value="Unassembled WGS sequence"/>
</dbReference>
<sequence length="122" mass="13848">MSNPKQAEKEKGWSEPLKNLSKNENWKNVKKINAPNISITTFEIIIKYIYGSIVLFNKVDASTILDLLITANGFDLEELGNIVQTQLKVCKHPNDLEDEAGAEEEEQEKIGIMKAMTTKRRL</sequence>
<evidence type="ECO:0000313" key="2">
    <source>
        <dbReference type="EMBL" id="KAF0493912.1"/>
    </source>
</evidence>
<evidence type="ECO:0000313" key="3">
    <source>
        <dbReference type="Proteomes" id="UP000439903"/>
    </source>
</evidence>
<evidence type="ECO:0000259" key="1">
    <source>
        <dbReference type="Pfam" id="PF00651"/>
    </source>
</evidence>
<dbReference type="SUPFAM" id="SSF54695">
    <property type="entry name" value="POZ domain"/>
    <property type="match status" value="1"/>
</dbReference>
<dbReference type="Gene3D" id="3.30.710.10">
    <property type="entry name" value="Potassium Channel Kv1.1, Chain A"/>
    <property type="match status" value="1"/>
</dbReference>
<keyword evidence="3" id="KW-1185">Reference proteome</keyword>
<accession>A0A8H4AGY8</accession>
<gene>
    <name evidence="2" type="ORF">F8M41_021297</name>
</gene>
<organism evidence="2 3">
    <name type="scientific">Gigaspora margarita</name>
    <dbReference type="NCBI Taxonomy" id="4874"/>
    <lineage>
        <taxon>Eukaryota</taxon>
        <taxon>Fungi</taxon>
        <taxon>Fungi incertae sedis</taxon>
        <taxon>Mucoromycota</taxon>
        <taxon>Glomeromycotina</taxon>
        <taxon>Glomeromycetes</taxon>
        <taxon>Diversisporales</taxon>
        <taxon>Gigasporaceae</taxon>
        <taxon>Gigaspora</taxon>
    </lineage>
</organism>
<feature type="domain" description="BTB" evidence="1">
    <location>
        <begin position="17"/>
        <end position="88"/>
    </location>
</feature>
<dbReference type="InterPro" id="IPR011333">
    <property type="entry name" value="SKP1/BTB/POZ_sf"/>
</dbReference>
<dbReference type="EMBL" id="WTPW01000619">
    <property type="protein sequence ID" value="KAF0493912.1"/>
    <property type="molecule type" value="Genomic_DNA"/>
</dbReference>
<reference evidence="2 3" key="1">
    <citation type="journal article" date="2019" name="Environ. Microbiol.">
        <title>At the nexus of three kingdoms: the genome of the mycorrhizal fungus Gigaspora margarita provides insights into plant, endobacterial and fungal interactions.</title>
        <authorList>
            <person name="Venice F."/>
            <person name="Ghignone S."/>
            <person name="Salvioli di Fossalunga A."/>
            <person name="Amselem J."/>
            <person name="Novero M."/>
            <person name="Xianan X."/>
            <person name="Sedzielewska Toro K."/>
            <person name="Morin E."/>
            <person name="Lipzen A."/>
            <person name="Grigoriev I.V."/>
            <person name="Henrissat B."/>
            <person name="Martin F.M."/>
            <person name="Bonfante P."/>
        </authorList>
    </citation>
    <scope>NUCLEOTIDE SEQUENCE [LARGE SCALE GENOMIC DNA]</scope>
    <source>
        <strain evidence="2 3">BEG34</strain>
    </source>
</reference>
<protein>
    <submittedName>
        <fullName evidence="2">Kelch-like protein 17</fullName>
    </submittedName>
</protein>